<sequence length="158" mass="16699">MTLGELWPNMRLMSRCLAVPGWLLAILGMGAALFVAITSGLKVSSTLQMIQVVGSTAAALSIVLLACAVFSQPLDKPRSARWQLSLSNELPVMVRSFYFGALMMLSGAIAFSVIGLFLVGGPTSQTLAFSQVFLTGACASALSYLLFSRACSLDEPEA</sequence>
<dbReference type="OrthoDB" id="4950258at2"/>
<proteinExistence type="predicted"/>
<evidence type="ECO:0000313" key="2">
    <source>
        <dbReference type="EMBL" id="SEB75187.1"/>
    </source>
</evidence>
<name>A0A1H4LX89_9MICC</name>
<evidence type="ECO:0000313" key="3">
    <source>
        <dbReference type="Proteomes" id="UP000182652"/>
    </source>
</evidence>
<keyword evidence="3" id="KW-1185">Reference proteome</keyword>
<feature type="transmembrane region" description="Helical" evidence="1">
    <location>
        <begin position="126"/>
        <end position="147"/>
    </location>
</feature>
<dbReference type="EMBL" id="FNSN01000003">
    <property type="protein sequence ID" value="SEB75187.1"/>
    <property type="molecule type" value="Genomic_DNA"/>
</dbReference>
<dbReference type="Proteomes" id="UP000182652">
    <property type="component" value="Unassembled WGS sequence"/>
</dbReference>
<feature type="transmembrane region" description="Helical" evidence="1">
    <location>
        <begin position="92"/>
        <end position="120"/>
    </location>
</feature>
<evidence type="ECO:0000256" key="1">
    <source>
        <dbReference type="SAM" id="Phobius"/>
    </source>
</evidence>
<organism evidence="2 3">
    <name type="scientific">Arthrobacter woluwensis</name>
    <dbReference type="NCBI Taxonomy" id="156980"/>
    <lineage>
        <taxon>Bacteria</taxon>
        <taxon>Bacillati</taxon>
        <taxon>Actinomycetota</taxon>
        <taxon>Actinomycetes</taxon>
        <taxon>Micrococcales</taxon>
        <taxon>Micrococcaceae</taxon>
        <taxon>Arthrobacter</taxon>
    </lineage>
</organism>
<dbReference type="AlphaFoldDB" id="A0A1H4LX89"/>
<keyword evidence="1" id="KW-1133">Transmembrane helix</keyword>
<accession>A0A1H4LX89</accession>
<keyword evidence="1" id="KW-0812">Transmembrane</keyword>
<evidence type="ECO:0008006" key="4">
    <source>
        <dbReference type="Google" id="ProtNLM"/>
    </source>
</evidence>
<dbReference type="RefSeq" id="WP_066211654.1">
    <property type="nucleotide sequence ID" value="NZ_CP049819.1"/>
</dbReference>
<keyword evidence="1" id="KW-0472">Membrane</keyword>
<gene>
    <name evidence="2" type="ORF">SAMN04489745_1153</name>
</gene>
<protein>
    <recommendedName>
        <fullName evidence="4">Transmembrane protein</fullName>
    </recommendedName>
</protein>
<reference evidence="2 3" key="1">
    <citation type="submission" date="2016-10" db="EMBL/GenBank/DDBJ databases">
        <authorList>
            <person name="de Groot N.N."/>
        </authorList>
    </citation>
    <scope>NUCLEOTIDE SEQUENCE [LARGE SCALE GENOMIC DNA]</scope>
    <source>
        <strain evidence="2 3">DSM 10495</strain>
    </source>
</reference>
<feature type="transmembrane region" description="Helical" evidence="1">
    <location>
        <begin position="49"/>
        <end position="71"/>
    </location>
</feature>
<feature type="transmembrane region" description="Helical" evidence="1">
    <location>
        <begin position="12"/>
        <end position="37"/>
    </location>
</feature>